<sequence length="131" mass="14896">MASARARKARAAANAGGHVEWQDFYALKKERLKRCHPELTAREIVRRASEAYQIALLASPLLHSTQLRLVNHASRQDQAHLVLLAHCVEAEKERLLRENPKMKNKAILKKASQAYRKHKAEWEAQQAANEG</sequence>
<evidence type="ECO:0000313" key="1">
    <source>
        <dbReference type="EMBL" id="GJN89545.1"/>
    </source>
</evidence>
<name>A0AAV5GIA8_9BASI</name>
<protein>
    <submittedName>
        <fullName evidence="1">Uncharacterized protein</fullName>
    </submittedName>
</protein>
<evidence type="ECO:0000313" key="2">
    <source>
        <dbReference type="Proteomes" id="UP001342314"/>
    </source>
</evidence>
<reference evidence="1 2" key="1">
    <citation type="submission" date="2021-12" db="EMBL/GenBank/DDBJ databases">
        <title>High titer production of polyol ester of fatty acids by Rhodotorula paludigena BS15 towards product separation-free biomass refinery.</title>
        <authorList>
            <person name="Mano J."/>
            <person name="Ono H."/>
            <person name="Tanaka T."/>
            <person name="Naito K."/>
            <person name="Sushida H."/>
            <person name="Ike M."/>
            <person name="Tokuyasu K."/>
            <person name="Kitaoka M."/>
        </authorList>
    </citation>
    <scope>NUCLEOTIDE SEQUENCE [LARGE SCALE GENOMIC DNA]</scope>
    <source>
        <strain evidence="1 2">BS15</strain>
    </source>
</reference>
<dbReference type="Proteomes" id="UP001342314">
    <property type="component" value="Unassembled WGS sequence"/>
</dbReference>
<proteinExistence type="predicted"/>
<organism evidence="1 2">
    <name type="scientific">Rhodotorula paludigena</name>
    <dbReference type="NCBI Taxonomy" id="86838"/>
    <lineage>
        <taxon>Eukaryota</taxon>
        <taxon>Fungi</taxon>
        <taxon>Dikarya</taxon>
        <taxon>Basidiomycota</taxon>
        <taxon>Pucciniomycotina</taxon>
        <taxon>Microbotryomycetes</taxon>
        <taxon>Sporidiobolales</taxon>
        <taxon>Sporidiobolaceae</taxon>
        <taxon>Rhodotorula</taxon>
    </lineage>
</organism>
<dbReference type="AlphaFoldDB" id="A0AAV5GIA8"/>
<dbReference type="EMBL" id="BQKY01000005">
    <property type="protein sequence ID" value="GJN89545.1"/>
    <property type="molecule type" value="Genomic_DNA"/>
</dbReference>
<keyword evidence="2" id="KW-1185">Reference proteome</keyword>
<gene>
    <name evidence="1" type="ORF">Rhopal_002532-T1</name>
</gene>
<accession>A0AAV5GIA8</accession>
<comment type="caution">
    <text evidence="1">The sequence shown here is derived from an EMBL/GenBank/DDBJ whole genome shotgun (WGS) entry which is preliminary data.</text>
</comment>